<proteinExistence type="predicted"/>
<reference evidence="2" key="1">
    <citation type="submission" date="2022-10" db="EMBL/GenBank/DDBJ databases">
        <title>The complete genomes of actinobacterial strains from the NBC collection.</title>
        <authorList>
            <person name="Joergensen T.S."/>
            <person name="Alvarez Arevalo M."/>
            <person name="Sterndorff E.B."/>
            <person name="Faurdal D."/>
            <person name="Vuksanovic O."/>
            <person name="Mourched A.-S."/>
            <person name="Charusanti P."/>
            <person name="Shaw S."/>
            <person name="Blin K."/>
            <person name="Weber T."/>
        </authorList>
    </citation>
    <scope>NUCLEOTIDE SEQUENCE</scope>
    <source>
        <strain evidence="2">NBC 00180</strain>
    </source>
</reference>
<evidence type="ECO:0000256" key="1">
    <source>
        <dbReference type="SAM" id="MobiDB-lite"/>
    </source>
</evidence>
<feature type="compositionally biased region" description="Polar residues" evidence="1">
    <location>
        <begin position="1"/>
        <end position="10"/>
    </location>
</feature>
<organism evidence="2">
    <name type="scientific">Streptomyces sp. NBC_00180</name>
    <dbReference type="NCBI Taxonomy" id="2903632"/>
    <lineage>
        <taxon>Bacteria</taxon>
        <taxon>Bacillati</taxon>
        <taxon>Actinomycetota</taxon>
        <taxon>Actinomycetes</taxon>
        <taxon>Kitasatosporales</taxon>
        <taxon>Streptomycetaceae</taxon>
        <taxon>Streptomyces</taxon>
    </lineage>
</organism>
<dbReference type="AlphaFoldDB" id="A0AAU1IBF3"/>
<accession>A0AAU1IBF3</accession>
<evidence type="ECO:0000313" key="2">
    <source>
        <dbReference type="EMBL" id="WTP91474.1"/>
    </source>
</evidence>
<name>A0AAU1IBF3_9ACTN</name>
<feature type="region of interest" description="Disordered" evidence="1">
    <location>
        <begin position="1"/>
        <end position="65"/>
    </location>
</feature>
<evidence type="ECO:0008006" key="3">
    <source>
        <dbReference type="Google" id="ProtNLM"/>
    </source>
</evidence>
<sequence length="65" mass="7687">MRIATTSTGYQAAGRGLNRYHKRQLDLRAKLQKKRTESAKRRLKERSRREQRHAANANHIMARRS</sequence>
<protein>
    <recommendedName>
        <fullName evidence="3">Transposase</fullName>
    </recommendedName>
</protein>
<feature type="compositionally biased region" description="Basic residues" evidence="1">
    <location>
        <begin position="41"/>
        <end position="51"/>
    </location>
</feature>
<dbReference type="EMBL" id="CP108140">
    <property type="protein sequence ID" value="WTP91474.1"/>
    <property type="molecule type" value="Genomic_DNA"/>
</dbReference>
<gene>
    <name evidence="2" type="ORF">OG477_42140</name>
</gene>
<feature type="compositionally biased region" description="Basic and acidic residues" evidence="1">
    <location>
        <begin position="23"/>
        <end position="40"/>
    </location>
</feature>